<evidence type="ECO:0000313" key="3">
    <source>
        <dbReference type="Proteomes" id="UP000186922"/>
    </source>
</evidence>
<feature type="compositionally biased region" description="Basic residues" evidence="1">
    <location>
        <begin position="8"/>
        <end position="18"/>
    </location>
</feature>
<dbReference type="EMBL" id="BDGG01000001">
    <property type="protein sequence ID" value="GAU87737.1"/>
    <property type="molecule type" value="Genomic_DNA"/>
</dbReference>
<protein>
    <submittedName>
        <fullName evidence="2">Uncharacterized protein</fullName>
    </submittedName>
</protein>
<feature type="region of interest" description="Disordered" evidence="1">
    <location>
        <begin position="1"/>
        <end position="38"/>
    </location>
</feature>
<comment type="caution">
    <text evidence="2">The sequence shown here is derived from an EMBL/GenBank/DDBJ whole genome shotgun (WGS) entry which is preliminary data.</text>
</comment>
<dbReference type="AlphaFoldDB" id="A0A1D1UKE4"/>
<feature type="compositionally biased region" description="Polar residues" evidence="1">
    <location>
        <begin position="19"/>
        <end position="28"/>
    </location>
</feature>
<accession>A0A1D1UKE4</accession>
<evidence type="ECO:0000313" key="2">
    <source>
        <dbReference type="EMBL" id="GAU87737.1"/>
    </source>
</evidence>
<evidence type="ECO:0000256" key="1">
    <source>
        <dbReference type="SAM" id="MobiDB-lite"/>
    </source>
</evidence>
<proteinExistence type="predicted"/>
<keyword evidence="3" id="KW-1185">Reference proteome</keyword>
<dbReference type="Proteomes" id="UP000186922">
    <property type="component" value="Unassembled WGS sequence"/>
</dbReference>
<feature type="region of interest" description="Disordered" evidence="1">
    <location>
        <begin position="98"/>
        <end position="125"/>
    </location>
</feature>
<gene>
    <name evidence="2" type="primary">RvY_00542-1</name>
    <name evidence="2" type="synonym">RvY_00542.1</name>
    <name evidence="2" type="ORF">RvY_00542</name>
</gene>
<sequence>MPLVDPRTHHKLAKRHLTSSKSSASLPENDSLKRATNHPKLRAVDCSFQIKYEFRMTEIEREEAELNKQTLFISTCNYPSYPVFQEVEMKQSPTELIDPSLTLPASDERTASRNNFHLSRSLKRP</sequence>
<reference evidence="2 3" key="1">
    <citation type="journal article" date="2016" name="Nat. Commun.">
        <title>Extremotolerant tardigrade genome and improved radiotolerance of human cultured cells by tardigrade-unique protein.</title>
        <authorList>
            <person name="Hashimoto T."/>
            <person name="Horikawa D.D."/>
            <person name="Saito Y."/>
            <person name="Kuwahara H."/>
            <person name="Kozuka-Hata H."/>
            <person name="Shin-I T."/>
            <person name="Minakuchi Y."/>
            <person name="Ohishi K."/>
            <person name="Motoyama A."/>
            <person name="Aizu T."/>
            <person name="Enomoto A."/>
            <person name="Kondo K."/>
            <person name="Tanaka S."/>
            <person name="Hara Y."/>
            <person name="Koshikawa S."/>
            <person name="Sagara H."/>
            <person name="Miura T."/>
            <person name="Yokobori S."/>
            <person name="Miyagawa K."/>
            <person name="Suzuki Y."/>
            <person name="Kubo T."/>
            <person name="Oyama M."/>
            <person name="Kohara Y."/>
            <person name="Fujiyama A."/>
            <person name="Arakawa K."/>
            <person name="Katayama T."/>
            <person name="Toyoda A."/>
            <person name="Kunieda T."/>
        </authorList>
    </citation>
    <scope>NUCLEOTIDE SEQUENCE [LARGE SCALE GENOMIC DNA]</scope>
    <source>
        <strain evidence="2 3">YOKOZUNA-1</strain>
    </source>
</reference>
<organism evidence="2 3">
    <name type="scientific">Ramazzottius varieornatus</name>
    <name type="common">Water bear</name>
    <name type="synonym">Tardigrade</name>
    <dbReference type="NCBI Taxonomy" id="947166"/>
    <lineage>
        <taxon>Eukaryota</taxon>
        <taxon>Metazoa</taxon>
        <taxon>Ecdysozoa</taxon>
        <taxon>Tardigrada</taxon>
        <taxon>Eutardigrada</taxon>
        <taxon>Parachela</taxon>
        <taxon>Hypsibioidea</taxon>
        <taxon>Ramazzottiidae</taxon>
        <taxon>Ramazzottius</taxon>
    </lineage>
</organism>
<name>A0A1D1UKE4_RAMVA</name>